<evidence type="ECO:0000259" key="1">
    <source>
        <dbReference type="Pfam" id="PF00850"/>
    </source>
</evidence>
<dbReference type="PRINTS" id="PR01270">
    <property type="entry name" value="HDASUPER"/>
</dbReference>
<dbReference type="Proteomes" id="UP000001941">
    <property type="component" value="Chromosome"/>
</dbReference>
<dbReference type="SUPFAM" id="SSF52768">
    <property type="entry name" value="Arginase/deacetylase"/>
    <property type="match status" value="1"/>
</dbReference>
<name>Q2FQ17_METHJ</name>
<dbReference type="STRING" id="323259.Mhun_0721"/>
<dbReference type="InterPro" id="IPR000286">
    <property type="entry name" value="HDACs"/>
</dbReference>
<dbReference type="HOGENOM" id="CLU_007727_8_2_2"/>
<evidence type="ECO:0000313" key="2">
    <source>
        <dbReference type="EMBL" id="ABD40474.1"/>
    </source>
</evidence>
<dbReference type="EMBL" id="CP000254">
    <property type="protein sequence ID" value="ABD40474.1"/>
    <property type="molecule type" value="Genomic_DNA"/>
</dbReference>
<dbReference type="InterPro" id="IPR037138">
    <property type="entry name" value="His_deacetylse_dom_sf"/>
</dbReference>
<dbReference type="GeneID" id="3922701"/>
<dbReference type="eggNOG" id="arCOG00324">
    <property type="taxonomic scope" value="Archaea"/>
</dbReference>
<reference evidence="3" key="1">
    <citation type="journal article" date="2016" name="Stand. Genomic Sci.">
        <title>Complete genome sequence of Methanospirillum hungatei type strain JF1.</title>
        <authorList>
            <person name="Gunsalus R.P."/>
            <person name="Cook L.E."/>
            <person name="Crable B."/>
            <person name="Rohlin L."/>
            <person name="McDonald E."/>
            <person name="Mouttaki H."/>
            <person name="Sieber J.R."/>
            <person name="Poweleit N."/>
            <person name="Zhou H."/>
            <person name="Lapidus A.L."/>
            <person name="Daligault H.E."/>
            <person name="Land M."/>
            <person name="Gilna P."/>
            <person name="Ivanova N."/>
            <person name="Kyrpides N."/>
            <person name="Culley D.E."/>
            <person name="McInerney M.J."/>
        </authorList>
    </citation>
    <scope>NUCLEOTIDE SEQUENCE [LARGE SCALE GENOMIC DNA]</scope>
    <source>
        <strain evidence="3">ATCC 27890 / DSM 864 / NBRC 100397 / JF-1</strain>
    </source>
</reference>
<gene>
    <name evidence="2" type="ordered locus">Mhun_0721</name>
</gene>
<dbReference type="PANTHER" id="PTHR10625">
    <property type="entry name" value="HISTONE DEACETYLASE HDAC1-RELATED"/>
    <property type="match status" value="1"/>
</dbReference>
<organism evidence="2 3">
    <name type="scientific">Methanospirillum hungatei JF-1 (strain ATCC 27890 / DSM 864 / NBRC 100397 / JF-1)</name>
    <dbReference type="NCBI Taxonomy" id="323259"/>
    <lineage>
        <taxon>Archaea</taxon>
        <taxon>Methanobacteriati</taxon>
        <taxon>Methanobacteriota</taxon>
        <taxon>Stenosarchaea group</taxon>
        <taxon>Methanomicrobia</taxon>
        <taxon>Methanomicrobiales</taxon>
        <taxon>Methanospirillaceae</taxon>
        <taxon>Methanospirillum</taxon>
    </lineage>
</organism>
<dbReference type="FunCoup" id="Q2FQ17">
    <property type="interactions" value="90"/>
</dbReference>
<dbReference type="KEGG" id="mhu:Mhun_0721"/>
<dbReference type="GO" id="GO:0040029">
    <property type="term" value="P:epigenetic regulation of gene expression"/>
    <property type="evidence" value="ECO:0007669"/>
    <property type="project" value="TreeGrafter"/>
</dbReference>
<evidence type="ECO:0000313" key="3">
    <source>
        <dbReference type="Proteomes" id="UP000001941"/>
    </source>
</evidence>
<dbReference type="GO" id="GO:0004407">
    <property type="term" value="F:histone deacetylase activity"/>
    <property type="evidence" value="ECO:0007669"/>
    <property type="project" value="TreeGrafter"/>
</dbReference>
<keyword evidence="3" id="KW-1185">Reference proteome</keyword>
<dbReference type="EnsemblBacteria" id="ABD40474">
    <property type="protein sequence ID" value="ABD40474"/>
    <property type="gene ID" value="Mhun_0721"/>
</dbReference>
<dbReference type="RefSeq" id="WP_011447755.1">
    <property type="nucleotide sequence ID" value="NC_007796.1"/>
</dbReference>
<dbReference type="InParanoid" id="Q2FQ17"/>
<sequence>METGIIYTPLFQNHENYPECPDRVKVTAQYLIKNDIKMFTEPRVFDESWIQQVHTPEYINNIITTGSVDYSDIHYEHALKSAFGCLTAGEMLIQDEAQNAFVLNRPPGHHTYADRGGGFCYLNNAAILARYLQMHGMEKIMIIDWDAHHGNGTESIFYDDPSVLYTSIHQSPLYPGTGEIQDTGVGQGEGYTINIPVPPGTGHNSYMKIFSEIILPAGKQFHPDAVVISAGQDSHKKDPLSSLCLCSGSYYTMTRQILTSITPNVIGVLEGGYNLASLPVSVHAIVTALQKKEYTGGIEKVNEPDGIMQIIKSVKSTHPNWW</sequence>
<protein>
    <submittedName>
        <fullName evidence="2">Histone deacetylase superfamily</fullName>
    </submittedName>
</protein>
<feature type="domain" description="Histone deacetylase" evidence="1">
    <location>
        <begin position="18"/>
        <end position="289"/>
    </location>
</feature>
<dbReference type="Pfam" id="PF00850">
    <property type="entry name" value="Hist_deacetyl"/>
    <property type="match status" value="1"/>
</dbReference>
<dbReference type="OrthoDB" id="147549at2157"/>
<dbReference type="InterPro" id="IPR023696">
    <property type="entry name" value="Ureohydrolase_dom_sf"/>
</dbReference>
<dbReference type="InterPro" id="IPR023801">
    <property type="entry name" value="His_deacetylse_dom"/>
</dbReference>
<dbReference type="CDD" id="cd09992">
    <property type="entry name" value="HDAC_classII"/>
    <property type="match status" value="1"/>
</dbReference>
<proteinExistence type="predicted"/>
<accession>Q2FQ17</accession>
<dbReference type="AlphaFoldDB" id="Q2FQ17"/>
<dbReference type="PANTHER" id="PTHR10625:SF10">
    <property type="entry name" value="HISTONE DEACETYLASE HDAC1"/>
    <property type="match status" value="1"/>
</dbReference>
<dbReference type="Gene3D" id="3.40.800.20">
    <property type="entry name" value="Histone deacetylase domain"/>
    <property type="match status" value="1"/>
</dbReference>